<proteinExistence type="predicted"/>
<reference evidence="7" key="1">
    <citation type="journal article" date="2013" name="Nat. Genet.">
        <title>The draft genomes of soft-shell turtle and green sea turtle yield insights into the development and evolution of the turtle-specific body plan.</title>
        <authorList>
            <person name="Wang Z."/>
            <person name="Pascual-Anaya J."/>
            <person name="Zadissa A."/>
            <person name="Li W."/>
            <person name="Niimura Y."/>
            <person name="Huang Z."/>
            <person name="Li C."/>
            <person name="White S."/>
            <person name="Xiong Z."/>
            <person name="Fang D."/>
            <person name="Wang B."/>
            <person name="Ming Y."/>
            <person name="Chen Y."/>
            <person name="Zheng Y."/>
            <person name="Kuraku S."/>
            <person name="Pignatelli M."/>
            <person name="Herrero J."/>
            <person name="Beal K."/>
            <person name="Nozawa M."/>
            <person name="Li Q."/>
            <person name="Wang J."/>
            <person name="Zhang H."/>
            <person name="Yu L."/>
            <person name="Shigenobu S."/>
            <person name="Wang J."/>
            <person name="Liu J."/>
            <person name="Flicek P."/>
            <person name="Searle S."/>
            <person name="Wang J."/>
            <person name="Kuratani S."/>
            <person name="Yin Y."/>
            <person name="Aken B."/>
            <person name="Zhang G."/>
            <person name="Irie N."/>
        </authorList>
    </citation>
    <scope>NUCLEOTIDE SEQUENCE [LARGE SCALE GENOMIC DNA]</scope>
</reference>
<evidence type="ECO:0000256" key="1">
    <source>
        <dbReference type="ARBA" id="ARBA00004370"/>
    </source>
</evidence>
<dbReference type="Proteomes" id="UP000031443">
    <property type="component" value="Unassembled WGS sequence"/>
</dbReference>
<evidence type="ECO:0000256" key="4">
    <source>
        <dbReference type="ARBA" id="ARBA00023180"/>
    </source>
</evidence>
<accession>M7BV36</accession>
<dbReference type="SMART" id="SM00409">
    <property type="entry name" value="IG"/>
    <property type="match status" value="1"/>
</dbReference>
<dbReference type="Pfam" id="PF07686">
    <property type="entry name" value="V-set"/>
    <property type="match status" value="1"/>
</dbReference>
<dbReference type="EMBL" id="KB543129">
    <property type="protein sequence ID" value="EMP31992.1"/>
    <property type="molecule type" value="Genomic_DNA"/>
</dbReference>
<gene>
    <name evidence="6" type="ORF">UY3_10916</name>
</gene>
<comment type="subcellular location">
    <subcellularLocation>
        <location evidence="1">Membrane</location>
    </subcellularLocation>
</comment>
<evidence type="ECO:0000256" key="2">
    <source>
        <dbReference type="ARBA" id="ARBA00022729"/>
    </source>
</evidence>
<evidence type="ECO:0000259" key="5">
    <source>
        <dbReference type="SMART" id="SM00409"/>
    </source>
</evidence>
<protein>
    <recommendedName>
        <fullName evidence="5">Immunoglobulin domain-containing protein</fullName>
    </recommendedName>
</protein>
<evidence type="ECO:0000256" key="3">
    <source>
        <dbReference type="ARBA" id="ARBA00023136"/>
    </source>
</evidence>
<dbReference type="InterPro" id="IPR013106">
    <property type="entry name" value="Ig_V-set"/>
</dbReference>
<dbReference type="GO" id="GO:0016020">
    <property type="term" value="C:membrane"/>
    <property type="evidence" value="ECO:0007669"/>
    <property type="project" value="UniProtKB-SubCell"/>
</dbReference>
<dbReference type="InterPro" id="IPR003599">
    <property type="entry name" value="Ig_sub"/>
</dbReference>
<dbReference type="InterPro" id="IPR036179">
    <property type="entry name" value="Ig-like_dom_sf"/>
</dbReference>
<dbReference type="AlphaFoldDB" id="M7BV36"/>
<feature type="non-terminal residue" evidence="6">
    <location>
        <position position="1"/>
    </location>
</feature>
<dbReference type="PANTHER" id="PTHR12080:SF59">
    <property type="entry name" value="HEPATIC AND GLIAL CELL ADHESION MOLECULE"/>
    <property type="match status" value="1"/>
</dbReference>
<dbReference type="Gene3D" id="2.60.40.10">
    <property type="entry name" value="Immunoglobulins"/>
    <property type="match status" value="1"/>
</dbReference>
<evidence type="ECO:0000313" key="7">
    <source>
        <dbReference type="Proteomes" id="UP000031443"/>
    </source>
</evidence>
<dbReference type="InterPro" id="IPR015631">
    <property type="entry name" value="CD2/SLAM_rcpt"/>
</dbReference>
<dbReference type="InterPro" id="IPR013783">
    <property type="entry name" value="Ig-like_fold"/>
</dbReference>
<dbReference type="PANTHER" id="PTHR12080">
    <property type="entry name" value="SIGNALING LYMPHOCYTIC ACTIVATION MOLECULE"/>
    <property type="match status" value="1"/>
</dbReference>
<sequence length="195" mass="21570">LLIDIPQDSVNGTVGHSVLLPVSYRLQEPFPFPLSIQWHFSNFPNPLTVYTVTNCSVSAEGIPIHCSGNNFIHSEYQGRTVFFPENASLLLQKLQFSDSGVYRVTFKVTQQTRNITLTVSEPHFNHGNADDGMYVTYNTHSTEEVCTSIGDSDKQIPPMGIILCLCTLNLIYYIVTQSSNLAKSVSSSSVVSNCD</sequence>
<feature type="domain" description="Immunoglobulin" evidence="5">
    <location>
        <begin position="7"/>
        <end position="120"/>
    </location>
</feature>
<keyword evidence="3" id="KW-0472">Membrane</keyword>
<keyword evidence="7" id="KW-1185">Reference proteome</keyword>
<dbReference type="SUPFAM" id="SSF48726">
    <property type="entry name" value="Immunoglobulin"/>
    <property type="match status" value="1"/>
</dbReference>
<keyword evidence="4" id="KW-0325">Glycoprotein</keyword>
<dbReference type="GO" id="GO:0005911">
    <property type="term" value="C:cell-cell junction"/>
    <property type="evidence" value="ECO:0007669"/>
    <property type="project" value="TreeGrafter"/>
</dbReference>
<evidence type="ECO:0000313" key="6">
    <source>
        <dbReference type="EMBL" id="EMP31992.1"/>
    </source>
</evidence>
<keyword evidence="2" id="KW-0732">Signal</keyword>
<name>M7BV36_CHEMY</name>
<organism evidence="6 7">
    <name type="scientific">Chelonia mydas</name>
    <name type="common">Green sea-turtle</name>
    <name type="synonym">Chelonia agassizi</name>
    <dbReference type="NCBI Taxonomy" id="8469"/>
    <lineage>
        <taxon>Eukaryota</taxon>
        <taxon>Metazoa</taxon>
        <taxon>Chordata</taxon>
        <taxon>Craniata</taxon>
        <taxon>Vertebrata</taxon>
        <taxon>Euteleostomi</taxon>
        <taxon>Archelosauria</taxon>
        <taxon>Testudinata</taxon>
        <taxon>Testudines</taxon>
        <taxon>Cryptodira</taxon>
        <taxon>Durocryptodira</taxon>
        <taxon>Americhelydia</taxon>
        <taxon>Chelonioidea</taxon>
        <taxon>Cheloniidae</taxon>
        <taxon>Chelonia</taxon>
    </lineage>
</organism>